<dbReference type="AlphaFoldDB" id="A0A4P7N1Z1"/>
<feature type="signal peptide" evidence="1">
    <location>
        <begin position="1"/>
        <end position="24"/>
    </location>
</feature>
<sequence length="228" mass="23993">MARRYKAGLRSSLLLLLFLLTVLLELLPEAPSTLRPPLLLLFPGREGLDLSLGATITSALGAILTNGTSDPAAGSRDATLMLAVEVGETCRAKGCAADPGTPPGGANAGLGSARTWDIMLSSRKLACSSMTSQSSGVRGSMCTVCAIGNSRWIMAVIFWPSLSPRVFASVGSISTSEISCSRDPPKPREPWIPSRVTIGASLRLLGRPVQPRSPAEFDDDILGMLGKW</sequence>
<evidence type="ECO:0000313" key="2">
    <source>
        <dbReference type="EMBL" id="QBZ54616.1"/>
    </source>
</evidence>
<reference evidence="2 3" key="1">
    <citation type="journal article" date="2019" name="Mol. Biol. Evol.">
        <title>Blast fungal genomes show frequent chromosomal changes, gene gains and losses, and effector gene turnover.</title>
        <authorList>
            <person name="Gomez Luciano L.B."/>
            <person name="Jason Tsai I."/>
            <person name="Chuma I."/>
            <person name="Tosa Y."/>
            <person name="Chen Y.H."/>
            <person name="Li J.Y."/>
            <person name="Li M.Y."/>
            <person name="Jade Lu M.Y."/>
            <person name="Nakayashiki H."/>
            <person name="Li W.H."/>
        </authorList>
    </citation>
    <scope>NUCLEOTIDE SEQUENCE [LARGE SCALE GENOMIC DNA]</scope>
    <source>
        <strain evidence="2">MZ5-1-6</strain>
    </source>
</reference>
<organism evidence="2 3">
    <name type="scientific">Pyricularia oryzae</name>
    <name type="common">Rice blast fungus</name>
    <name type="synonym">Magnaporthe oryzae</name>
    <dbReference type="NCBI Taxonomy" id="318829"/>
    <lineage>
        <taxon>Eukaryota</taxon>
        <taxon>Fungi</taxon>
        <taxon>Dikarya</taxon>
        <taxon>Ascomycota</taxon>
        <taxon>Pezizomycotina</taxon>
        <taxon>Sordariomycetes</taxon>
        <taxon>Sordariomycetidae</taxon>
        <taxon>Magnaporthales</taxon>
        <taxon>Pyriculariaceae</taxon>
        <taxon>Pyricularia</taxon>
    </lineage>
</organism>
<evidence type="ECO:0000256" key="1">
    <source>
        <dbReference type="SAM" id="SignalP"/>
    </source>
</evidence>
<evidence type="ECO:0000313" key="3">
    <source>
        <dbReference type="Proteomes" id="UP000294847"/>
    </source>
</evidence>
<feature type="chain" id="PRO_5020940298" evidence="1">
    <location>
        <begin position="25"/>
        <end position="228"/>
    </location>
</feature>
<gene>
    <name evidence="2" type="ORF">PoMZ_10322</name>
</gene>
<keyword evidence="1" id="KW-0732">Signal</keyword>
<proteinExistence type="predicted"/>
<protein>
    <submittedName>
        <fullName evidence="2">Uncharacterized protein</fullName>
    </submittedName>
</protein>
<dbReference type="Proteomes" id="UP000294847">
    <property type="component" value="Chromosome 1"/>
</dbReference>
<dbReference type="EMBL" id="CP034204">
    <property type="protein sequence ID" value="QBZ54616.1"/>
    <property type="molecule type" value="Genomic_DNA"/>
</dbReference>
<accession>A0A4P7N1Z1</accession>
<name>A0A4P7N1Z1_PYROR</name>